<reference evidence="4" key="2">
    <citation type="journal article" date="2022" name="Res Sq">
        <title>Comparative Genomics Reveals Insights into the Divergent Evolution of Astigmatic Mites and Household Pest Adaptations.</title>
        <authorList>
            <person name="Xiong Q."/>
            <person name="Wan A.T.-Y."/>
            <person name="Liu X.-Y."/>
            <person name="Fung C.S.-H."/>
            <person name="Xiao X."/>
            <person name="Malainual N."/>
            <person name="Hou J."/>
            <person name="Wang L."/>
            <person name="Wang M."/>
            <person name="Yang K."/>
            <person name="Cui Y."/>
            <person name="Leung E."/>
            <person name="Nong W."/>
            <person name="Shin S.-K."/>
            <person name="Au S."/>
            <person name="Jeong K.Y."/>
            <person name="Chew F.T."/>
            <person name="Hui J."/>
            <person name="Leung T.F."/>
            <person name="Tungtrongchitr A."/>
            <person name="Zhong N."/>
            <person name="Liu Z."/>
            <person name="Tsui S."/>
        </authorList>
    </citation>
    <scope>NUCLEOTIDE SEQUENCE</scope>
    <source>
        <strain evidence="4">Derf</strain>
        <tissue evidence="4">Whole organism</tissue>
    </source>
</reference>
<evidence type="ECO:0000256" key="1">
    <source>
        <dbReference type="PROSITE-ProRule" id="PRU00285"/>
    </source>
</evidence>
<dbReference type="GO" id="GO:0042026">
    <property type="term" value="P:protein refolding"/>
    <property type="evidence" value="ECO:0007669"/>
    <property type="project" value="TreeGrafter"/>
</dbReference>
<dbReference type="InterPro" id="IPR002068">
    <property type="entry name" value="A-crystallin/Hsp20_dom"/>
</dbReference>
<evidence type="ECO:0000259" key="3">
    <source>
        <dbReference type="PROSITE" id="PS01031"/>
    </source>
</evidence>
<name>A0A922IAT8_DERFA</name>
<dbReference type="CDD" id="cd06526">
    <property type="entry name" value="metazoan_ACD"/>
    <property type="match status" value="1"/>
</dbReference>
<dbReference type="PROSITE" id="PS01031">
    <property type="entry name" value="SHSP"/>
    <property type="match status" value="1"/>
</dbReference>
<protein>
    <recommendedName>
        <fullName evidence="3">SHSP domain-containing protein</fullName>
    </recommendedName>
</protein>
<dbReference type="GO" id="GO:0051082">
    <property type="term" value="F:unfolded protein binding"/>
    <property type="evidence" value="ECO:0007669"/>
    <property type="project" value="TreeGrafter"/>
</dbReference>
<dbReference type="InterPro" id="IPR001436">
    <property type="entry name" value="Alpha-crystallin/sHSP_animal"/>
</dbReference>
<feature type="domain" description="SHSP" evidence="3">
    <location>
        <begin position="60"/>
        <end position="167"/>
    </location>
</feature>
<evidence type="ECO:0000313" key="4">
    <source>
        <dbReference type="EMBL" id="KAH9527398.1"/>
    </source>
</evidence>
<sequence>MNRKFEMIRDLYGKICPKDSKMLSIPRNCFWDDEDILSLHPYTHRSCPRTYMMPALDRFLTLDEMVSEPSTMIKNNKFQADLDLRNFDPNGIHVKLDGNILQVDAKQEKKGDGHYEFREFVRKITIPEEVAEDQLKCKLDKNGRLRIEGPLKKQLEIEEKGRNIPIEMVNQKK</sequence>
<dbReference type="PANTHER" id="PTHR45640">
    <property type="entry name" value="HEAT SHOCK PROTEIN HSP-12.2-RELATED"/>
    <property type="match status" value="1"/>
</dbReference>
<evidence type="ECO:0000313" key="5">
    <source>
        <dbReference type="Proteomes" id="UP000790347"/>
    </source>
</evidence>
<reference evidence="4" key="1">
    <citation type="submission" date="2013-05" db="EMBL/GenBank/DDBJ databases">
        <authorList>
            <person name="Yim A.K.Y."/>
            <person name="Chan T.F."/>
            <person name="Ji K.M."/>
            <person name="Liu X.Y."/>
            <person name="Zhou J.W."/>
            <person name="Li R.Q."/>
            <person name="Yang K.Y."/>
            <person name="Li J."/>
            <person name="Li M."/>
            <person name="Law P.T.W."/>
            <person name="Wu Y.L."/>
            <person name="Cai Z.L."/>
            <person name="Qin H."/>
            <person name="Bao Y."/>
            <person name="Leung R.K.K."/>
            <person name="Ng P.K.S."/>
            <person name="Zou J."/>
            <person name="Zhong X.J."/>
            <person name="Ran P.X."/>
            <person name="Zhong N.S."/>
            <person name="Liu Z.G."/>
            <person name="Tsui S.K.W."/>
        </authorList>
    </citation>
    <scope>NUCLEOTIDE SEQUENCE</scope>
    <source>
        <strain evidence="4">Derf</strain>
        <tissue evidence="4">Whole organism</tissue>
    </source>
</reference>
<dbReference type="EMBL" id="ASGP02000001">
    <property type="protein sequence ID" value="KAH9527398.1"/>
    <property type="molecule type" value="Genomic_DNA"/>
</dbReference>
<gene>
    <name evidence="4" type="ORF">DERF_001416</name>
</gene>
<evidence type="ECO:0000256" key="2">
    <source>
        <dbReference type="RuleBase" id="RU003616"/>
    </source>
</evidence>
<dbReference type="GO" id="GO:0005737">
    <property type="term" value="C:cytoplasm"/>
    <property type="evidence" value="ECO:0007669"/>
    <property type="project" value="TreeGrafter"/>
</dbReference>
<dbReference type="Gene3D" id="2.60.40.790">
    <property type="match status" value="1"/>
</dbReference>
<accession>A0A922IAT8</accession>
<keyword evidence="5" id="KW-1185">Reference proteome</keyword>
<comment type="caution">
    <text evidence="4">The sequence shown here is derived from an EMBL/GenBank/DDBJ whole genome shotgun (WGS) entry which is preliminary data.</text>
</comment>
<dbReference type="PANTHER" id="PTHR45640:SF26">
    <property type="entry name" value="RE23625P"/>
    <property type="match status" value="1"/>
</dbReference>
<dbReference type="GO" id="GO:0005634">
    <property type="term" value="C:nucleus"/>
    <property type="evidence" value="ECO:0007669"/>
    <property type="project" value="TreeGrafter"/>
</dbReference>
<dbReference type="GO" id="GO:0009408">
    <property type="term" value="P:response to heat"/>
    <property type="evidence" value="ECO:0007669"/>
    <property type="project" value="TreeGrafter"/>
</dbReference>
<comment type="similarity">
    <text evidence="1 2">Belongs to the small heat shock protein (HSP20) family.</text>
</comment>
<organism evidence="4 5">
    <name type="scientific">Dermatophagoides farinae</name>
    <name type="common">American house dust mite</name>
    <dbReference type="NCBI Taxonomy" id="6954"/>
    <lineage>
        <taxon>Eukaryota</taxon>
        <taxon>Metazoa</taxon>
        <taxon>Ecdysozoa</taxon>
        <taxon>Arthropoda</taxon>
        <taxon>Chelicerata</taxon>
        <taxon>Arachnida</taxon>
        <taxon>Acari</taxon>
        <taxon>Acariformes</taxon>
        <taxon>Sarcoptiformes</taxon>
        <taxon>Astigmata</taxon>
        <taxon>Psoroptidia</taxon>
        <taxon>Analgoidea</taxon>
        <taxon>Pyroglyphidae</taxon>
        <taxon>Dermatophagoidinae</taxon>
        <taxon>Dermatophagoides</taxon>
    </lineage>
</organism>
<dbReference type="Pfam" id="PF00011">
    <property type="entry name" value="HSP20"/>
    <property type="match status" value="1"/>
</dbReference>
<dbReference type="AlphaFoldDB" id="A0A922IAT8"/>
<proteinExistence type="inferred from homology"/>
<dbReference type="InterPro" id="IPR008978">
    <property type="entry name" value="HSP20-like_chaperone"/>
</dbReference>
<dbReference type="Proteomes" id="UP000790347">
    <property type="component" value="Unassembled WGS sequence"/>
</dbReference>
<dbReference type="SUPFAM" id="SSF49764">
    <property type="entry name" value="HSP20-like chaperones"/>
    <property type="match status" value="1"/>
</dbReference>